<sequence length="166" mass="19070">MKIKKINILKIVFSVILLMLILNNCSKNSSSEFWKNFHADLIDKKSISGGLFSGRSEIDWINLNGKLKKNDFFNYANENDWVLVDSIEINNRRIPKDELNKLDKVAIKIIGNKIITNLPTNNAKLYIFSTEQTKIQSGNETKIKKNGFLIVENGTQNFKIVHIWGE</sequence>
<protein>
    <submittedName>
        <fullName evidence="1">Uncharacterized protein</fullName>
    </submittedName>
</protein>
<dbReference type="AlphaFoldDB" id="A0A4U1CKA4"/>
<comment type="caution">
    <text evidence="1">The sequence shown here is derived from an EMBL/GenBank/DDBJ whole genome shotgun (WGS) entry which is preliminary data.</text>
</comment>
<dbReference type="OrthoDB" id="980518at2"/>
<reference evidence="1 2" key="1">
    <citation type="submission" date="2019-04" db="EMBL/GenBank/DDBJ databases">
        <title>Pedobacter sp. RP-3-15 sp. nov., isolated from Arctic soil.</title>
        <authorList>
            <person name="Dahal R.H."/>
            <person name="Kim D.-U."/>
        </authorList>
    </citation>
    <scope>NUCLEOTIDE SEQUENCE [LARGE SCALE GENOMIC DNA]</scope>
    <source>
        <strain evidence="1 2">RP-3-15</strain>
    </source>
</reference>
<organism evidence="1 2">
    <name type="scientific">Pedobacter frigoris</name>
    <dbReference type="NCBI Taxonomy" id="2571272"/>
    <lineage>
        <taxon>Bacteria</taxon>
        <taxon>Pseudomonadati</taxon>
        <taxon>Bacteroidota</taxon>
        <taxon>Sphingobacteriia</taxon>
        <taxon>Sphingobacteriales</taxon>
        <taxon>Sphingobacteriaceae</taxon>
        <taxon>Pedobacter</taxon>
    </lineage>
</organism>
<dbReference type="Proteomes" id="UP000307244">
    <property type="component" value="Unassembled WGS sequence"/>
</dbReference>
<evidence type="ECO:0000313" key="1">
    <source>
        <dbReference type="EMBL" id="TKC05859.1"/>
    </source>
</evidence>
<dbReference type="RefSeq" id="WP_136836120.1">
    <property type="nucleotide sequence ID" value="NZ_SWBQ01000003.1"/>
</dbReference>
<gene>
    <name evidence="1" type="ORF">FA047_10970</name>
</gene>
<keyword evidence="2" id="KW-1185">Reference proteome</keyword>
<accession>A0A4U1CKA4</accession>
<name>A0A4U1CKA4_9SPHI</name>
<proteinExistence type="predicted"/>
<evidence type="ECO:0000313" key="2">
    <source>
        <dbReference type="Proteomes" id="UP000307244"/>
    </source>
</evidence>
<dbReference type="EMBL" id="SWBQ01000003">
    <property type="protein sequence ID" value="TKC05859.1"/>
    <property type="molecule type" value="Genomic_DNA"/>
</dbReference>